<dbReference type="GO" id="GO:0008270">
    <property type="term" value="F:zinc ion binding"/>
    <property type="evidence" value="ECO:0007669"/>
    <property type="project" value="UniProtKB-KW"/>
</dbReference>
<evidence type="ECO:0000256" key="3">
    <source>
        <dbReference type="ARBA" id="ARBA00022833"/>
    </source>
</evidence>
<dbReference type="PANTHER" id="PTHR31973">
    <property type="entry name" value="POLYPROTEIN, PUTATIVE-RELATED"/>
    <property type="match status" value="1"/>
</dbReference>
<evidence type="ECO:0000256" key="1">
    <source>
        <dbReference type="ARBA" id="ARBA00022723"/>
    </source>
</evidence>
<feature type="compositionally biased region" description="Basic residues" evidence="5">
    <location>
        <begin position="622"/>
        <end position="632"/>
    </location>
</feature>
<feature type="region of interest" description="Disordered" evidence="5">
    <location>
        <begin position="45"/>
        <end position="67"/>
    </location>
</feature>
<keyword evidence="1" id="KW-0479">Metal-binding</keyword>
<dbReference type="Pfam" id="PF04434">
    <property type="entry name" value="SWIM"/>
    <property type="match status" value="1"/>
</dbReference>
<dbReference type="InterPro" id="IPR007527">
    <property type="entry name" value="Znf_SWIM"/>
</dbReference>
<feature type="compositionally biased region" description="Polar residues" evidence="5">
    <location>
        <begin position="650"/>
        <end position="668"/>
    </location>
</feature>
<gene>
    <name evidence="7" type="ORF">ISN45_Aa04g001400</name>
</gene>
<dbReference type="InterPro" id="IPR006564">
    <property type="entry name" value="Znf_PMZ"/>
</dbReference>
<proteinExistence type="predicted"/>
<keyword evidence="3" id="KW-0862">Zinc</keyword>
<feature type="compositionally biased region" description="Acidic residues" evidence="5">
    <location>
        <begin position="47"/>
        <end position="56"/>
    </location>
</feature>
<feature type="compositionally biased region" description="Basic residues" evidence="5">
    <location>
        <begin position="600"/>
        <end position="613"/>
    </location>
</feature>
<dbReference type="Proteomes" id="UP000694240">
    <property type="component" value="Chromosome 9"/>
</dbReference>
<accession>A0A8T2A3M7</accession>
<dbReference type="InterPro" id="IPR018289">
    <property type="entry name" value="MULE_transposase_dom"/>
</dbReference>
<evidence type="ECO:0000259" key="6">
    <source>
        <dbReference type="PROSITE" id="PS50966"/>
    </source>
</evidence>
<keyword evidence="8" id="KW-1185">Reference proteome</keyword>
<keyword evidence="2 4" id="KW-0863">Zinc-finger</keyword>
<comment type="caution">
    <text evidence="7">The sequence shown here is derived from an EMBL/GenBank/DDBJ whole genome shotgun (WGS) entry which is preliminary data.</text>
</comment>
<sequence>MAVVPHEEELATNPIDVEGEDRDEFHIARLAETFMEGEESIQHDVYPESDEDEDENGPPRLTNITRGDGSLYKNQPFYNGIAFKEAVTDYVLMTGCNLKQYRYDKDKIGFKCVGSEKCEWQVYAASLPRDPMWRIRLIKDVHVCIPNGECEMFKVPVIARLFVDKIRDNPDYYLPAKIEEIILENWKISVTRPQCQSARRKALQWIELEYDMQFSRLRDYGAEILDANKDSVVVIDTVTSEDGKELFNRFYVCFDVLRRTWKDSCRPILGVDGCFLKHKIKGQLLVALGRDADNAIYPIAWSVVQVENTENWLWFVQRLKIDLGLNDGDGFIMISDRQKGLIRAVELELPKIEHRMCVRHIYANLKKNHASKKQMKPLIWNLAWSYNEAQFKQRLERIFAYDTVVYDEVMKSNPRRWCRAFYKIGNYCEDVDNNFTESFNKTINKAREKPFVAMLEMVRRLAMIRIAKRLDLAYSHKGICTPYVKKFLAKEHKIAAACKVSSSTNGMFEVRVSGDTHRVSLKKYTCTCMKYQICGIPCEHAYGVILNKKLTPEDYVCQWFRTNMWKRNYAEGIVPQRGARFWPISEGGSVDVPPDPAQTGRKKITKADKKRKKGVNESPTKKQPKQKKRIMHCRVCGSAEHNSRFHKKQNQPQAAQVDPSQGCITEEN</sequence>
<evidence type="ECO:0000256" key="2">
    <source>
        <dbReference type="ARBA" id="ARBA00022771"/>
    </source>
</evidence>
<dbReference type="PANTHER" id="PTHR31973:SF187">
    <property type="entry name" value="MUTATOR TRANSPOSASE MUDRA PROTEIN"/>
    <property type="match status" value="1"/>
</dbReference>
<organism evidence="7 8">
    <name type="scientific">Arabidopsis thaliana x Arabidopsis arenosa</name>
    <dbReference type="NCBI Taxonomy" id="1240361"/>
    <lineage>
        <taxon>Eukaryota</taxon>
        <taxon>Viridiplantae</taxon>
        <taxon>Streptophyta</taxon>
        <taxon>Embryophyta</taxon>
        <taxon>Tracheophyta</taxon>
        <taxon>Spermatophyta</taxon>
        <taxon>Magnoliopsida</taxon>
        <taxon>eudicotyledons</taxon>
        <taxon>Gunneridae</taxon>
        <taxon>Pentapetalae</taxon>
        <taxon>rosids</taxon>
        <taxon>malvids</taxon>
        <taxon>Brassicales</taxon>
        <taxon>Brassicaceae</taxon>
        <taxon>Camelineae</taxon>
        <taxon>Arabidopsis</taxon>
    </lineage>
</organism>
<dbReference type="EMBL" id="JAEFBK010000009">
    <property type="protein sequence ID" value="KAG7567250.1"/>
    <property type="molecule type" value="Genomic_DNA"/>
</dbReference>
<evidence type="ECO:0000256" key="5">
    <source>
        <dbReference type="SAM" id="MobiDB-lite"/>
    </source>
</evidence>
<dbReference type="SMART" id="SM00575">
    <property type="entry name" value="ZnF_PMZ"/>
    <property type="match status" value="1"/>
</dbReference>
<feature type="domain" description="SWIM-type" evidence="6">
    <location>
        <begin position="508"/>
        <end position="549"/>
    </location>
</feature>
<evidence type="ECO:0000313" key="8">
    <source>
        <dbReference type="Proteomes" id="UP000694240"/>
    </source>
</evidence>
<feature type="region of interest" description="Disordered" evidence="5">
    <location>
        <begin position="585"/>
        <end position="668"/>
    </location>
</feature>
<dbReference type="Pfam" id="PF10551">
    <property type="entry name" value="MULE"/>
    <property type="match status" value="1"/>
</dbReference>
<evidence type="ECO:0000256" key="4">
    <source>
        <dbReference type="PROSITE-ProRule" id="PRU00325"/>
    </source>
</evidence>
<dbReference type="AlphaFoldDB" id="A0A8T2A3M7"/>
<protein>
    <submittedName>
        <fullName evidence="7">Zinc finger SWIM-type</fullName>
    </submittedName>
</protein>
<reference evidence="7 8" key="1">
    <citation type="submission" date="2020-12" db="EMBL/GenBank/DDBJ databases">
        <title>Concerted genomic and epigenomic changes stabilize Arabidopsis allopolyploids.</title>
        <authorList>
            <person name="Chen Z."/>
        </authorList>
    </citation>
    <scope>NUCLEOTIDE SEQUENCE [LARGE SCALE GENOMIC DNA]</scope>
    <source>
        <strain evidence="7">Allo738</strain>
        <tissue evidence="7">Leaf</tissue>
    </source>
</reference>
<name>A0A8T2A3M7_9BRAS</name>
<dbReference type="PROSITE" id="PS50966">
    <property type="entry name" value="ZF_SWIM"/>
    <property type="match status" value="1"/>
</dbReference>
<evidence type="ECO:0000313" key="7">
    <source>
        <dbReference type="EMBL" id="KAG7567250.1"/>
    </source>
</evidence>